<dbReference type="OrthoDB" id="3267562at2"/>
<evidence type="ECO:0000256" key="2">
    <source>
        <dbReference type="ARBA" id="ARBA00022475"/>
    </source>
</evidence>
<keyword evidence="3 6" id="KW-0812">Transmembrane</keyword>
<organism evidence="8 9">
    <name type="scientific">Nocardioides cavernaquae</name>
    <dbReference type="NCBI Taxonomy" id="2321396"/>
    <lineage>
        <taxon>Bacteria</taxon>
        <taxon>Bacillati</taxon>
        <taxon>Actinomycetota</taxon>
        <taxon>Actinomycetes</taxon>
        <taxon>Propionibacteriales</taxon>
        <taxon>Nocardioidaceae</taxon>
        <taxon>Nocardioides</taxon>
    </lineage>
</organism>
<evidence type="ECO:0000256" key="1">
    <source>
        <dbReference type="ARBA" id="ARBA00004651"/>
    </source>
</evidence>
<feature type="domain" description="Type II secretion system protein GspF" evidence="7">
    <location>
        <begin position="106"/>
        <end position="226"/>
    </location>
</feature>
<dbReference type="Proteomes" id="UP000276542">
    <property type="component" value="Unassembled WGS sequence"/>
</dbReference>
<dbReference type="Pfam" id="PF00482">
    <property type="entry name" value="T2SSF"/>
    <property type="match status" value="1"/>
</dbReference>
<sequence>MDVWAAIAVASATGGAALLVRPRLRIPAAAPAVVGVRTPDSGLLRRGRALWAALAGCAGWLFLPGALGGLAAIVLAYAVWTVAARAEPPGARRRREEVRRGLPHVTRLLAIALAGGQAVPAALAQVAAALPGPASEDLAAARSRLAIGVPSQRVWAELSSVPGLEALGRVFARAEVSGAQVADVVSRLADELAAEARAGVEDRARSVGIKAAVPLGLCLLPAFLLLGIVPVVAAAVTALRW</sequence>
<evidence type="ECO:0000313" key="8">
    <source>
        <dbReference type="EMBL" id="RJS46048.1"/>
    </source>
</evidence>
<dbReference type="GO" id="GO:0005886">
    <property type="term" value="C:plasma membrane"/>
    <property type="evidence" value="ECO:0007669"/>
    <property type="project" value="UniProtKB-SubCell"/>
</dbReference>
<name>A0A3A5H855_9ACTN</name>
<dbReference type="EMBL" id="QYRP01000002">
    <property type="protein sequence ID" value="RJS46048.1"/>
    <property type="molecule type" value="Genomic_DNA"/>
</dbReference>
<keyword evidence="5 6" id="KW-0472">Membrane</keyword>
<evidence type="ECO:0000313" key="9">
    <source>
        <dbReference type="Proteomes" id="UP000276542"/>
    </source>
</evidence>
<dbReference type="RefSeq" id="WP_120059947.1">
    <property type="nucleotide sequence ID" value="NZ_QYRP01000002.1"/>
</dbReference>
<evidence type="ECO:0000256" key="4">
    <source>
        <dbReference type="ARBA" id="ARBA00022989"/>
    </source>
</evidence>
<evidence type="ECO:0000256" key="5">
    <source>
        <dbReference type="ARBA" id="ARBA00023136"/>
    </source>
</evidence>
<comment type="subcellular location">
    <subcellularLocation>
        <location evidence="1">Cell membrane</location>
        <topology evidence="1">Multi-pass membrane protein</topology>
    </subcellularLocation>
</comment>
<dbReference type="AlphaFoldDB" id="A0A3A5H855"/>
<feature type="transmembrane region" description="Helical" evidence="6">
    <location>
        <begin position="51"/>
        <end position="84"/>
    </location>
</feature>
<protein>
    <submittedName>
        <fullName evidence="8">Type II secretion system protein</fullName>
    </submittedName>
</protein>
<evidence type="ECO:0000259" key="7">
    <source>
        <dbReference type="Pfam" id="PF00482"/>
    </source>
</evidence>
<keyword evidence="4 6" id="KW-1133">Transmembrane helix</keyword>
<reference evidence="9" key="1">
    <citation type="submission" date="2018-09" db="EMBL/GenBank/DDBJ databases">
        <authorList>
            <person name="Zhu H."/>
        </authorList>
    </citation>
    <scope>NUCLEOTIDE SEQUENCE [LARGE SCALE GENOMIC DNA]</scope>
    <source>
        <strain evidence="9">K1W22B-1</strain>
    </source>
</reference>
<evidence type="ECO:0000256" key="3">
    <source>
        <dbReference type="ARBA" id="ARBA00022692"/>
    </source>
</evidence>
<comment type="caution">
    <text evidence="8">The sequence shown here is derived from an EMBL/GenBank/DDBJ whole genome shotgun (WGS) entry which is preliminary data.</text>
</comment>
<evidence type="ECO:0000256" key="6">
    <source>
        <dbReference type="SAM" id="Phobius"/>
    </source>
</evidence>
<keyword evidence="2" id="KW-1003">Cell membrane</keyword>
<dbReference type="PANTHER" id="PTHR35007:SF3">
    <property type="entry name" value="POSSIBLE CONSERVED ALANINE RICH MEMBRANE PROTEIN"/>
    <property type="match status" value="1"/>
</dbReference>
<gene>
    <name evidence="8" type="ORF">D4739_07330</name>
</gene>
<dbReference type="PANTHER" id="PTHR35007">
    <property type="entry name" value="INTEGRAL MEMBRANE PROTEIN-RELATED"/>
    <property type="match status" value="1"/>
</dbReference>
<feature type="transmembrane region" description="Helical" evidence="6">
    <location>
        <begin position="211"/>
        <end position="239"/>
    </location>
</feature>
<proteinExistence type="predicted"/>
<keyword evidence="9" id="KW-1185">Reference proteome</keyword>
<accession>A0A3A5H855</accession>
<dbReference type="InterPro" id="IPR018076">
    <property type="entry name" value="T2SS_GspF_dom"/>
</dbReference>